<evidence type="ECO:0000313" key="1">
    <source>
        <dbReference type="EMBL" id="MBX65871.1"/>
    </source>
</evidence>
<sequence>MTVQCAGALCSGNDFY</sequence>
<proteinExistence type="predicted"/>
<reference evidence="1" key="1">
    <citation type="submission" date="2018-02" db="EMBL/GenBank/DDBJ databases">
        <title>Rhizophora mucronata_Transcriptome.</title>
        <authorList>
            <person name="Meera S.P."/>
            <person name="Sreeshan A."/>
            <person name="Augustine A."/>
        </authorList>
    </citation>
    <scope>NUCLEOTIDE SEQUENCE</scope>
    <source>
        <tissue evidence="1">Leaf</tissue>
    </source>
</reference>
<accession>A0A2P2QFU7</accession>
<dbReference type="AlphaFoldDB" id="A0A2P2QFU7"/>
<dbReference type="EMBL" id="GGEC01085387">
    <property type="protein sequence ID" value="MBX65871.1"/>
    <property type="molecule type" value="Transcribed_RNA"/>
</dbReference>
<protein>
    <submittedName>
        <fullName evidence="1">Uncharacterized protein</fullName>
    </submittedName>
</protein>
<organism evidence="1">
    <name type="scientific">Rhizophora mucronata</name>
    <name type="common">Asiatic mangrove</name>
    <dbReference type="NCBI Taxonomy" id="61149"/>
    <lineage>
        <taxon>Eukaryota</taxon>
        <taxon>Viridiplantae</taxon>
        <taxon>Streptophyta</taxon>
        <taxon>Embryophyta</taxon>
        <taxon>Tracheophyta</taxon>
        <taxon>Spermatophyta</taxon>
        <taxon>Magnoliopsida</taxon>
        <taxon>eudicotyledons</taxon>
        <taxon>Gunneridae</taxon>
        <taxon>Pentapetalae</taxon>
        <taxon>rosids</taxon>
        <taxon>fabids</taxon>
        <taxon>Malpighiales</taxon>
        <taxon>Rhizophoraceae</taxon>
        <taxon>Rhizophora</taxon>
    </lineage>
</organism>
<name>A0A2P2QFU7_RHIMU</name>